<dbReference type="InterPro" id="IPR011053">
    <property type="entry name" value="Single_hybrid_motif"/>
</dbReference>
<protein>
    <recommendedName>
        <fullName evidence="7">Biotin carboxyl carrier protein of acetyl-CoA carboxylase</fullName>
    </recommendedName>
</protein>
<dbReference type="SUPFAM" id="SSF51230">
    <property type="entry name" value="Single hybrid motif"/>
    <property type="match status" value="1"/>
</dbReference>
<dbReference type="InterPro" id="IPR001882">
    <property type="entry name" value="Biotin_BS"/>
</dbReference>
<dbReference type="EMBL" id="CAIY01000070">
    <property type="protein sequence ID" value="CCH67912.1"/>
    <property type="molecule type" value="Genomic_DNA"/>
</dbReference>
<dbReference type="GO" id="GO:0006633">
    <property type="term" value="P:fatty acid biosynthetic process"/>
    <property type="evidence" value="ECO:0007669"/>
    <property type="project" value="UniProtKB-UniPathway"/>
</dbReference>
<keyword evidence="5 7" id="KW-0275">Fatty acid biosynthesis</keyword>
<evidence type="ECO:0000256" key="2">
    <source>
        <dbReference type="ARBA" id="ARBA00022516"/>
    </source>
</evidence>
<reference evidence="10" key="2">
    <citation type="submission" date="2016-01" db="EMBL/GenBank/DDBJ databases">
        <title>Diatom-associated endosymboitic cyanobacterium lacks core nitrogen metabolism enzymes.</title>
        <authorList>
            <person name="Hilton J.A."/>
            <person name="Foster R.A."/>
            <person name="Tripp H.J."/>
            <person name="Carter B.J."/>
            <person name="Zehr J.P."/>
            <person name="Villareal T.A."/>
        </authorList>
    </citation>
    <scope>NUCLEOTIDE SEQUENCE [LARGE SCALE GENOMIC DNA]</scope>
    <source>
        <strain evidence="10">HH01</strain>
    </source>
</reference>
<dbReference type="GO" id="GO:0003989">
    <property type="term" value="F:acetyl-CoA carboxylase activity"/>
    <property type="evidence" value="ECO:0007669"/>
    <property type="project" value="InterPro"/>
</dbReference>
<dbReference type="Proteomes" id="UP000053051">
    <property type="component" value="Unassembled WGS sequence"/>
</dbReference>
<accession>M1WZU6</accession>
<dbReference type="PROSITE" id="PS50968">
    <property type="entry name" value="BIOTINYL_LIPOYL"/>
    <property type="match status" value="1"/>
</dbReference>
<dbReference type="PRINTS" id="PR01071">
    <property type="entry name" value="ACOABIOTINCC"/>
</dbReference>
<dbReference type="STRING" id="1165094.RINTHH_17570"/>
<dbReference type="UniPathway" id="UPA00094"/>
<keyword evidence="6 7" id="KW-0092">Biotin</keyword>
<comment type="caution">
    <text evidence="9">The sequence shown here is derived from an EMBL/GenBank/DDBJ whole genome shotgun (WGS) entry which is preliminary data.</text>
</comment>
<evidence type="ECO:0000256" key="7">
    <source>
        <dbReference type="RuleBase" id="RU364072"/>
    </source>
</evidence>
<evidence type="ECO:0000313" key="9">
    <source>
        <dbReference type="EMBL" id="CCH67912.1"/>
    </source>
</evidence>
<dbReference type="Pfam" id="PF00364">
    <property type="entry name" value="Biotin_lipoyl"/>
    <property type="match status" value="1"/>
</dbReference>
<reference evidence="9 10" key="1">
    <citation type="submission" date="2012-05" db="EMBL/GenBank/DDBJ databases">
        <authorList>
            <person name="Hilton J."/>
        </authorList>
    </citation>
    <scope>NUCLEOTIDE SEQUENCE [LARGE SCALE GENOMIC DNA]</scope>
    <source>
        <strain evidence="9 10">HH01</strain>
    </source>
</reference>
<dbReference type="Gene3D" id="2.40.50.100">
    <property type="match status" value="1"/>
</dbReference>
<evidence type="ECO:0000256" key="4">
    <source>
        <dbReference type="ARBA" id="ARBA00023098"/>
    </source>
</evidence>
<dbReference type="NCBIfam" id="TIGR00531">
    <property type="entry name" value="BCCP"/>
    <property type="match status" value="1"/>
</dbReference>
<organism evidence="9 10">
    <name type="scientific">Richelia intracellularis HH01</name>
    <dbReference type="NCBI Taxonomy" id="1165094"/>
    <lineage>
        <taxon>Bacteria</taxon>
        <taxon>Bacillati</taxon>
        <taxon>Cyanobacteriota</taxon>
        <taxon>Cyanophyceae</taxon>
        <taxon>Nostocales</taxon>
        <taxon>Nostocaceae</taxon>
        <taxon>Richelia</taxon>
    </lineage>
</organism>
<dbReference type="PANTHER" id="PTHR47597:SF1">
    <property type="entry name" value="IS A MEMBER OF THE PF|00364 BIOTIN-REQUIRING ENZYMES FAMILY-RELATED"/>
    <property type="match status" value="1"/>
</dbReference>
<dbReference type="AlphaFoldDB" id="M1WZU6"/>
<evidence type="ECO:0000256" key="3">
    <source>
        <dbReference type="ARBA" id="ARBA00022832"/>
    </source>
</evidence>
<gene>
    <name evidence="9" type="ORF">RINTHH_17570</name>
</gene>
<comment type="function">
    <text evidence="7">This protein is a component of the acetyl coenzyme A carboxylase complex; first, biotin carboxylase catalyzes the carboxylation of the carrier protein and then the transcarboxylase transfers the carboxyl group to form malonyl-CoA.</text>
</comment>
<dbReference type="InterPro" id="IPR053217">
    <property type="entry name" value="ACC_Biotin_Carrier"/>
</dbReference>
<dbReference type="PROSITE" id="PS00188">
    <property type="entry name" value="BIOTIN"/>
    <property type="match status" value="1"/>
</dbReference>
<evidence type="ECO:0000256" key="1">
    <source>
        <dbReference type="ARBA" id="ARBA00005194"/>
    </source>
</evidence>
<keyword evidence="4 7" id="KW-0443">Lipid metabolism</keyword>
<keyword evidence="10" id="KW-1185">Reference proteome</keyword>
<feature type="domain" description="Lipoyl-binding" evidence="8">
    <location>
        <begin position="141"/>
        <end position="217"/>
    </location>
</feature>
<dbReference type="GO" id="GO:0009317">
    <property type="term" value="C:acetyl-CoA carboxylase complex"/>
    <property type="evidence" value="ECO:0007669"/>
    <property type="project" value="InterPro"/>
</dbReference>
<proteinExistence type="predicted"/>
<evidence type="ECO:0000256" key="6">
    <source>
        <dbReference type="ARBA" id="ARBA00023267"/>
    </source>
</evidence>
<dbReference type="InterPro" id="IPR001249">
    <property type="entry name" value="AcCoA_biotinCC"/>
</dbReference>
<sequence>MIASYAPTQQVELNVLIYLLVCKFVYELIKNKFHEVIKIVSLDFNEIRQLLATIANTDIAELTLKSDDFEITVRKAVSFQPQEQFTSTMAGSGMIVSGSSVISTGTPASVPLTDTSGGLDIDKVTNVSHQSLSTSANNSKLLEIISPMVGTFYRASAPGESPFVEVGDCVRSDQTVCIIEAMKLMNEIEAEFSGQVMEVLVENGEPVEYGQPLMRINPD</sequence>
<evidence type="ECO:0000313" key="10">
    <source>
        <dbReference type="Proteomes" id="UP000053051"/>
    </source>
</evidence>
<comment type="pathway">
    <text evidence="1 7">Lipid metabolism; fatty acid biosynthesis.</text>
</comment>
<keyword evidence="3 7" id="KW-0276">Fatty acid metabolism</keyword>
<dbReference type="PANTHER" id="PTHR47597">
    <property type="entry name" value="IS A MEMBER OF THE PF|00364 BIOTIN-REQUIRING ENZYMES FAMILY-RELATED"/>
    <property type="match status" value="1"/>
</dbReference>
<evidence type="ECO:0000259" key="8">
    <source>
        <dbReference type="PROSITE" id="PS50968"/>
    </source>
</evidence>
<keyword evidence="2 7" id="KW-0444">Lipid biosynthesis</keyword>
<dbReference type="CDD" id="cd06850">
    <property type="entry name" value="biotinyl_domain"/>
    <property type="match status" value="1"/>
</dbReference>
<evidence type="ECO:0000256" key="5">
    <source>
        <dbReference type="ARBA" id="ARBA00023160"/>
    </source>
</evidence>
<dbReference type="FunFam" id="2.40.50.100:FF:000003">
    <property type="entry name" value="Acetyl-CoA carboxylase biotin carboxyl carrier protein"/>
    <property type="match status" value="1"/>
</dbReference>
<name>M1WZU6_9NOST</name>
<dbReference type="InterPro" id="IPR000089">
    <property type="entry name" value="Biotin_lipoyl"/>
</dbReference>
<dbReference type="NCBIfam" id="NF005457">
    <property type="entry name" value="PRK07051.1"/>
    <property type="match status" value="1"/>
</dbReference>